<dbReference type="PANTHER" id="PTHR43707:SF1">
    <property type="entry name" value="HISTIDINE--TRNA LIGASE, MITOCHONDRIAL-RELATED"/>
    <property type="match status" value="1"/>
</dbReference>
<dbReference type="Gene3D" id="3.30.930.10">
    <property type="entry name" value="Bira Bifunctional Protein, Domain 2"/>
    <property type="match status" value="1"/>
</dbReference>
<accession>A0A1G2T0B5</accession>
<dbReference type="GO" id="GO:0004821">
    <property type="term" value="F:histidine-tRNA ligase activity"/>
    <property type="evidence" value="ECO:0007669"/>
    <property type="project" value="TreeGrafter"/>
</dbReference>
<dbReference type="Proteomes" id="UP000178107">
    <property type="component" value="Unassembled WGS sequence"/>
</dbReference>
<dbReference type="Gene3D" id="3.40.50.800">
    <property type="entry name" value="Anticodon-binding domain"/>
    <property type="match status" value="1"/>
</dbReference>
<proteinExistence type="inferred from homology"/>
<dbReference type="InterPro" id="IPR004154">
    <property type="entry name" value="Anticodon-bd"/>
</dbReference>
<keyword evidence="2" id="KW-0436">Ligase</keyword>
<protein>
    <recommendedName>
        <fullName evidence="3">Histidyl-tRNA synthetase</fullName>
    </recommendedName>
</protein>
<reference evidence="5 6" key="1">
    <citation type="journal article" date="2016" name="Nat. Commun.">
        <title>Thousands of microbial genomes shed light on interconnected biogeochemical processes in an aquifer system.</title>
        <authorList>
            <person name="Anantharaman K."/>
            <person name="Brown C.T."/>
            <person name="Hug L.A."/>
            <person name="Sharon I."/>
            <person name="Castelle C.J."/>
            <person name="Probst A.J."/>
            <person name="Thomas B.C."/>
            <person name="Singh A."/>
            <person name="Wilkins M.J."/>
            <person name="Karaoz U."/>
            <person name="Brodie E.L."/>
            <person name="Williams K.H."/>
            <person name="Hubbard S.S."/>
            <person name="Banfield J.F."/>
        </authorList>
    </citation>
    <scope>NUCLEOTIDE SEQUENCE [LARGE SCALE GENOMIC DNA]</scope>
</reference>
<dbReference type="InterPro" id="IPR004516">
    <property type="entry name" value="HisRS/HisZ"/>
</dbReference>
<feature type="domain" description="Anticodon-binding" evidence="4">
    <location>
        <begin position="290"/>
        <end position="375"/>
    </location>
</feature>
<dbReference type="SUPFAM" id="SSF52954">
    <property type="entry name" value="Class II aaRS ABD-related"/>
    <property type="match status" value="1"/>
</dbReference>
<name>A0A1G2T0B5_9BACT</name>
<comment type="similarity">
    <text evidence="1">Belongs to the class-II aminoacyl-tRNA synthetase family.</text>
</comment>
<comment type="caution">
    <text evidence="5">The sequence shown here is derived from an EMBL/GenBank/DDBJ whole genome shotgun (WGS) entry which is preliminary data.</text>
</comment>
<organism evidence="5 6">
    <name type="scientific">Candidatus Zambryskibacteria bacterium RIFCSPHIGHO2_01_FULL_46_25</name>
    <dbReference type="NCBI Taxonomy" id="1802738"/>
    <lineage>
        <taxon>Bacteria</taxon>
        <taxon>Candidatus Zambryskiibacteriota</taxon>
    </lineage>
</organism>
<dbReference type="GO" id="GO:0005737">
    <property type="term" value="C:cytoplasm"/>
    <property type="evidence" value="ECO:0007669"/>
    <property type="project" value="InterPro"/>
</dbReference>
<dbReference type="InterPro" id="IPR045864">
    <property type="entry name" value="aa-tRNA-synth_II/BPL/LPL"/>
</dbReference>
<dbReference type="AlphaFoldDB" id="A0A1G2T0B5"/>
<evidence type="ECO:0000256" key="3">
    <source>
        <dbReference type="ARBA" id="ARBA00030619"/>
    </source>
</evidence>
<dbReference type="InterPro" id="IPR036621">
    <property type="entry name" value="Anticodon-bd_dom_sf"/>
</dbReference>
<dbReference type="Pfam" id="PF03129">
    <property type="entry name" value="HGTP_anticodon"/>
    <property type="match status" value="1"/>
</dbReference>
<evidence type="ECO:0000259" key="4">
    <source>
        <dbReference type="Pfam" id="PF03129"/>
    </source>
</evidence>
<dbReference type="GO" id="GO:0006427">
    <property type="term" value="P:histidyl-tRNA aminoacylation"/>
    <property type="evidence" value="ECO:0007669"/>
    <property type="project" value="TreeGrafter"/>
</dbReference>
<keyword evidence="2" id="KW-0030">Aminoacyl-tRNA synthetase</keyword>
<sequence>MLKEARKPVWSLNEFDKQIITATYFGFMPITAPRITEEDIAASKHCAALPYYDAAEKSALIRSYINNNFASLPHPLALVYKKKKPESYSLHFIGAQGGIAEATLIRAALSMLAEEGYKNLSVHINSIGDKDSICVYERELASYARKFGSSLSAPLKESLREDIWNLFRRDEEEMIQLRAAAPSSVAFLSSQSRLHFKEVLEYLESLAIDFRLAPELVGEKNHCSHAIFAIKNLVDEVETTLAVGYRYSRLAKRLGLRKEIPMAGVTIFSAAKNAAKKIYKQLPKPKFYLVQLGQVAKMKTLSLIELLRLHHIPVHHFLGKDKLAAQLSSAESLQVSYLIIIGHKEALDGTATIRNVATRAQDTIPLELLPQYLKKISL</sequence>
<evidence type="ECO:0000256" key="1">
    <source>
        <dbReference type="ARBA" id="ARBA00008226"/>
    </source>
</evidence>
<gene>
    <name evidence="5" type="ORF">A2838_02510</name>
</gene>
<evidence type="ECO:0000313" key="5">
    <source>
        <dbReference type="EMBL" id="OHA90438.1"/>
    </source>
</evidence>
<dbReference type="EMBL" id="MHVH01000005">
    <property type="protein sequence ID" value="OHA90438.1"/>
    <property type="molecule type" value="Genomic_DNA"/>
</dbReference>
<evidence type="ECO:0000256" key="2">
    <source>
        <dbReference type="ARBA" id="ARBA00023146"/>
    </source>
</evidence>
<evidence type="ECO:0000313" key="6">
    <source>
        <dbReference type="Proteomes" id="UP000178107"/>
    </source>
</evidence>
<dbReference type="PANTHER" id="PTHR43707">
    <property type="entry name" value="HISTIDYL-TRNA SYNTHETASE"/>
    <property type="match status" value="1"/>
</dbReference>
<dbReference type="SUPFAM" id="SSF55681">
    <property type="entry name" value="Class II aaRS and biotin synthetases"/>
    <property type="match status" value="1"/>
</dbReference>